<dbReference type="InterPro" id="IPR004033">
    <property type="entry name" value="UbiE/COQ5_MeTrFase"/>
</dbReference>
<dbReference type="PROSITE" id="PS51608">
    <property type="entry name" value="SAM_MT_UBIE"/>
    <property type="match status" value="1"/>
</dbReference>
<gene>
    <name evidence="4" type="primary">menG_17</name>
    <name evidence="4" type="ORF">SDC9_92487</name>
</gene>
<evidence type="ECO:0000313" key="4">
    <source>
        <dbReference type="EMBL" id="MPM45795.1"/>
    </source>
</evidence>
<dbReference type="GO" id="GO:0032259">
    <property type="term" value="P:methylation"/>
    <property type="evidence" value="ECO:0007669"/>
    <property type="project" value="UniProtKB-KW"/>
</dbReference>
<sequence>MSYNVEKVRPYGTDTPKKEQVEAMFNEIAPNYDRLNGLLSLGIDDYWRKESIKALKPYCPEYILDMATGTGDLAILAQKILHPKRIIGIDISEGMMAVGRDKVKRKGLERIITFERQDSSALSFPAETFDAVTAAFGIRNFENIDKSFGEVLRVLKPGGMFLFIELTTPEATPMKELYSFYTKYVMPVLSNTMATEQRAYEYLPESIAAFPQGREMMLILKKNGFRNIRLRRFTLGVTTLYMAEK</sequence>
<dbReference type="PANTHER" id="PTHR43591">
    <property type="entry name" value="METHYLTRANSFERASE"/>
    <property type="match status" value="1"/>
</dbReference>
<reference evidence="4" key="1">
    <citation type="submission" date="2019-08" db="EMBL/GenBank/DDBJ databases">
        <authorList>
            <person name="Kucharzyk K."/>
            <person name="Murdoch R.W."/>
            <person name="Higgins S."/>
            <person name="Loffler F."/>
        </authorList>
    </citation>
    <scope>NUCLEOTIDE SEQUENCE</scope>
</reference>
<dbReference type="SUPFAM" id="SSF53335">
    <property type="entry name" value="S-adenosyl-L-methionine-dependent methyltransferases"/>
    <property type="match status" value="1"/>
</dbReference>
<dbReference type="Pfam" id="PF01209">
    <property type="entry name" value="Ubie_methyltran"/>
    <property type="match status" value="1"/>
</dbReference>
<dbReference type="EMBL" id="VSSQ01011017">
    <property type="protein sequence ID" value="MPM45795.1"/>
    <property type="molecule type" value="Genomic_DNA"/>
</dbReference>
<evidence type="ECO:0000256" key="3">
    <source>
        <dbReference type="ARBA" id="ARBA00022691"/>
    </source>
</evidence>
<dbReference type="PANTHER" id="PTHR43591:SF24">
    <property type="entry name" value="2-METHOXY-6-POLYPRENYL-1,4-BENZOQUINOL METHYLASE, MITOCHONDRIAL"/>
    <property type="match status" value="1"/>
</dbReference>
<keyword evidence="3" id="KW-0949">S-adenosyl-L-methionine</keyword>
<dbReference type="AlphaFoldDB" id="A0A644ZXY2"/>
<organism evidence="4">
    <name type="scientific">bioreactor metagenome</name>
    <dbReference type="NCBI Taxonomy" id="1076179"/>
    <lineage>
        <taxon>unclassified sequences</taxon>
        <taxon>metagenomes</taxon>
        <taxon>ecological metagenomes</taxon>
    </lineage>
</organism>
<keyword evidence="1 4" id="KW-0489">Methyltransferase</keyword>
<evidence type="ECO:0000256" key="1">
    <source>
        <dbReference type="ARBA" id="ARBA00022603"/>
    </source>
</evidence>
<dbReference type="PROSITE" id="PS01183">
    <property type="entry name" value="UBIE_1"/>
    <property type="match status" value="1"/>
</dbReference>
<dbReference type="HAMAP" id="MF_01813">
    <property type="entry name" value="MenG_UbiE_methyltr"/>
    <property type="match status" value="1"/>
</dbReference>
<dbReference type="GO" id="GO:0042181">
    <property type="term" value="P:ketone biosynthetic process"/>
    <property type="evidence" value="ECO:0007669"/>
    <property type="project" value="UniProtKB-ARBA"/>
</dbReference>
<proteinExistence type="inferred from homology"/>
<protein>
    <submittedName>
        <fullName evidence="4">Demethylmenaquinone methyltransferase</fullName>
        <ecNumber evidence="4">2.1.1.163</ecNumber>
    </submittedName>
</protein>
<dbReference type="NCBIfam" id="TIGR01934">
    <property type="entry name" value="MenG_MenH_UbiE"/>
    <property type="match status" value="1"/>
</dbReference>
<dbReference type="InterPro" id="IPR023576">
    <property type="entry name" value="UbiE/COQ5_MeTrFase_CS"/>
</dbReference>
<comment type="caution">
    <text evidence="4">The sequence shown here is derived from an EMBL/GenBank/DDBJ whole genome shotgun (WGS) entry which is preliminary data.</text>
</comment>
<dbReference type="NCBIfam" id="NF001244">
    <property type="entry name" value="PRK00216.1-5"/>
    <property type="match status" value="1"/>
</dbReference>
<dbReference type="CDD" id="cd02440">
    <property type="entry name" value="AdoMet_MTases"/>
    <property type="match status" value="1"/>
</dbReference>
<dbReference type="PROSITE" id="PS01184">
    <property type="entry name" value="UBIE_2"/>
    <property type="match status" value="1"/>
</dbReference>
<dbReference type="Gene3D" id="3.40.50.150">
    <property type="entry name" value="Vaccinia Virus protein VP39"/>
    <property type="match status" value="1"/>
</dbReference>
<dbReference type="GO" id="GO:0043770">
    <property type="term" value="F:demethylmenaquinone methyltransferase activity"/>
    <property type="evidence" value="ECO:0007669"/>
    <property type="project" value="UniProtKB-EC"/>
</dbReference>
<name>A0A644ZXY2_9ZZZZ</name>
<evidence type="ECO:0000256" key="2">
    <source>
        <dbReference type="ARBA" id="ARBA00022679"/>
    </source>
</evidence>
<keyword evidence="2 4" id="KW-0808">Transferase</keyword>
<accession>A0A644ZXY2</accession>
<dbReference type="EC" id="2.1.1.163" evidence="4"/>
<dbReference type="InterPro" id="IPR029063">
    <property type="entry name" value="SAM-dependent_MTases_sf"/>
</dbReference>